<accession>A0A8J8T8V0</accession>
<feature type="region of interest" description="Disordered" evidence="1">
    <location>
        <begin position="184"/>
        <end position="252"/>
    </location>
</feature>
<gene>
    <name evidence="2" type="ORF">FGO68_gene16036</name>
</gene>
<dbReference type="AlphaFoldDB" id="A0A8J8T8V0"/>
<keyword evidence="3" id="KW-1185">Reference proteome</keyword>
<protein>
    <recommendedName>
        <fullName evidence="4">Sfi1 spindle body domain-containing protein</fullName>
    </recommendedName>
</protein>
<evidence type="ECO:0000313" key="3">
    <source>
        <dbReference type="Proteomes" id="UP000785679"/>
    </source>
</evidence>
<reference evidence="2" key="1">
    <citation type="submission" date="2019-06" db="EMBL/GenBank/DDBJ databases">
        <authorList>
            <person name="Zheng W."/>
        </authorList>
    </citation>
    <scope>NUCLEOTIDE SEQUENCE</scope>
    <source>
        <strain evidence="2">QDHG01</strain>
    </source>
</reference>
<feature type="compositionally biased region" description="Basic and acidic residues" evidence="1">
    <location>
        <begin position="240"/>
        <end position="251"/>
    </location>
</feature>
<dbReference type="EMBL" id="RRYP01001578">
    <property type="protein sequence ID" value="TNV85746.1"/>
    <property type="molecule type" value="Genomic_DNA"/>
</dbReference>
<name>A0A8J8T8V0_HALGN</name>
<organism evidence="2 3">
    <name type="scientific">Halteria grandinella</name>
    <dbReference type="NCBI Taxonomy" id="5974"/>
    <lineage>
        <taxon>Eukaryota</taxon>
        <taxon>Sar</taxon>
        <taxon>Alveolata</taxon>
        <taxon>Ciliophora</taxon>
        <taxon>Intramacronucleata</taxon>
        <taxon>Spirotrichea</taxon>
        <taxon>Stichotrichia</taxon>
        <taxon>Sporadotrichida</taxon>
        <taxon>Halteriidae</taxon>
        <taxon>Halteria</taxon>
    </lineage>
</organism>
<proteinExistence type="predicted"/>
<dbReference type="Proteomes" id="UP000785679">
    <property type="component" value="Unassembled WGS sequence"/>
</dbReference>
<comment type="caution">
    <text evidence="2">The sequence shown here is derived from an EMBL/GenBank/DDBJ whole genome shotgun (WGS) entry which is preliminary data.</text>
</comment>
<feature type="compositionally biased region" description="Polar residues" evidence="1">
    <location>
        <begin position="196"/>
        <end position="217"/>
    </location>
</feature>
<dbReference type="OrthoDB" id="10690737at2759"/>
<evidence type="ECO:0008006" key="4">
    <source>
        <dbReference type="Google" id="ProtNLM"/>
    </source>
</evidence>
<evidence type="ECO:0000256" key="1">
    <source>
        <dbReference type="SAM" id="MobiDB-lite"/>
    </source>
</evidence>
<evidence type="ECO:0000313" key="2">
    <source>
        <dbReference type="EMBL" id="TNV85746.1"/>
    </source>
</evidence>
<sequence length="975" mass="113647">MNAPRITPSRKKQLRISTGNGHILLTKDQANMLYSQVAANLLSAPNYQQKGKIYNTTQSDIKERMFSPISNLRDTLTPATAKTNKTLKTRKRSSELPDKQLTKKKSSEVFLISNRRQQFGATDLISYRQDNLFSFGGGTSGMQIHKTNPSMTTLVNNFGTHRETISPRGHAARLMKADPMLAQTPSNTRKIKGKENTGQKNGRNKTPVSAIRTTNQKSSKEPITSSISRLKSKKLSTIQQDKRLTRQDIPHQPDLSLLSPLSVNSSTAYTSLLTNRNQQQHFATIDRILGTTQQQYNSRTTIDEPRVIYKSENSNTIDQFVQRNKLAYFLLERAFRQSIDKIEGAIKGYRMRQGFIKIKQCSMLMHIVPFMEKPRRSQKVERTLQWLGQRKSSALNEMKALNHFHKHVLKSTFSAWKHLLQMNKRQQRRRDKMVELWQRGRIIGKYYQVLKLYADTRQTMRVLRANSEKFHQMSVKRKVFQSLNKVSQDSNQLRVLLHGWKKVVMTKKKGAFLKRLIYVPKYFREWKSLLTSNSYINYSCASIHHQSKLLQKGFKGFQVLKQKLKFYLKKKSFFATFKIFKSWRSLAIRNNQVSQIQQSRHQKILLKAFQSLKANALLSSPSQIELKSLERQTVSYRKQKLKQKVFTFLKQRFVDQNGRQYATLMLKNKAFLILKRNWIKNISLGHFLYSRFLARSFFKAVNMQISENKRAQQVSQQQRLIDFYPERKHEVIKVFNEQSGSEYQTTQNEEEDRPLQVITLESARERCFRDQQELTMTNPTIIMEPIDSQRNTYDDTVVNFIGGRFRAAKLNTDSSKGSIYNRASSRSSIAISEQNNLAIASHHTSQFRGGYGEYEYSQPVETHATREFIRENIDVIIALQTKRKVFDAFREYFERSCSKHFLNDMASQHLDQQLKSKVLKSLKIQLDNYIPSSSQMIQSSQETSIDRSKWSISQYLDGRKNFREDDSGYYKDINF</sequence>